<dbReference type="InterPro" id="IPR000073">
    <property type="entry name" value="AB_hydrolase_1"/>
</dbReference>
<dbReference type="Pfam" id="PF00561">
    <property type="entry name" value="Abhydrolase_1"/>
    <property type="match status" value="1"/>
</dbReference>
<proteinExistence type="inferred from homology"/>
<dbReference type="EMBL" id="CAEZSG010000118">
    <property type="protein sequence ID" value="CAB4541593.1"/>
    <property type="molecule type" value="Genomic_DNA"/>
</dbReference>
<dbReference type="InterPro" id="IPR008220">
    <property type="entry name" value="HAT_MetX-like"/>
</dbReference>
<accession>A0A6J6BTA8</accession>
<protein>
    <submittedName>
        <fullName evidence="3">Unannotated protein</fullName>
    </submittedName>
</protein>
<dbReference type="GO" id="GO:0009086">
    <property type="term" value="P:methionine biosynthetic process"/>
    <property type="evidence" value="ECO:0007669"/>
    <property type="project" value="TreeGrafter"/>
</dbReference>
<keyword evidence="1" id="KW-0808">Transferase</keyword>
<dbReference type="InterPro" id="IPR029058">
    <property type="entry name" value="AB_hydrolase_fold"/>
</dbReference>
<name>A0A6J6BTA8_9ZZZZ</name>
<dbReference type="NCBIfam" id="NF001209">
    <property type="entry name" value="PRK00175.1"/>
    <property type="match status" value="1"/>
</dbReference>
<evidence type="ECO:0000259" key="2">
    <source>
        <dbReference type="Pfam" id="PF00561"/>
    </source>
</evidence>
<dbReference type="NCBIfam" id="TIGR01392">
    <property type="entry name" value="homoserO_Ac_trn"/>
    <property type="match status" value="1"/>
</dbReference>
<dbReference type="PANTHER" id="PTHR32268:SF11">
    <property type="entry name" value="HOMOSERINE O-ACETYLTRANSFERASE"/>
    <property type="match status" value="1"/>
</dbReference>
<dbReference type="AlphaFoldDB" id="A0A6J6BTA8"/>
<sequence>MDWQTSEETVPSAFVTEGTVRALGAPPVTGAWRDGDHPGNRQFAQLGDLPLESGSTLPRARLAYETWGTPNADLSNAILIIHSLTADSHVAGAAGPGHVTDGWWGGVVGDGFGIDTTKWFVVCPNTLGGCQGSTGPSTVTSDGREWGSRFPYLTVRDQTLALKKLAEQLGIARWAAVVGGSAAGMSALEYAVTYPDAVERLALLATCGVTSADQISLNSVQIEAIRMDPSYSGGDYYENEEGPYRGLSLARRLAMLSYRSPAEFNDRFDRAWQSGISPLGDGGRFAVESYLDFHGNKFTRRFDANSYITLVESMSSHDVTRDRGSLKDVLGTVTARSLVVGVDSDRLFPLEQQVTLAEYLPNHMGGRDAHVMSSPYGHDAFLIADAEVGELLRQLLDT</sequence>
<organism evidence="3">
    <name type="scientific">freshwater metagenome</name>
    <dbReference type="NCBI Taxonomy" id="449393"/>
    <lineage>
        <taxon>unclassified sequences</taxon>
        <taxon>metagenomes</taxon>
        <taxon>ecological metagenomes</taxon>
    </lineage>
</organism>
<dbReference type="HAMAP" id="MF_00296">
    <property type="entry name" value="MetX_acyltransf"/>
    <property type="match status" value="1"/>
</dbReference>
<dbReference type="PIRSF" id="PIRSF000443">
    <property type="entry name" value="Homoser_Ac_trans"/>
    <property type="match status" value="1"/>
</dbReference>
<evidence type="ECO:0000313" key="3">
    <source>
        <dbReference type="EMBL" id="CAB4541593.1"/>
    </source>
</evidence>
<dbReference type="Gene3D" id="3.40.50.1820">
    <property type="entry name" value="alpha/beta hydrolase"/>
    <property type="match status" value="1"/>
</dbReference>
<dbReference type="PANTHER" id="PTHR32268">
    <property type="entry name" value="HOMOSERINE O-ACETYLTRANSFERASE"/>
    <property type="match status" value="1"/>
</dbReference>
<reference evidence="3" key="1">
    <citation type="submission" date="2020-05" db="EMBL/GenBank/DDBJ databases">
        <authorList>
            <person name="Chiriac C."/>
            <person name="Salcher M."/>
            <person name="Ghai R."/>
            <person name="Kavagutti S V."/>
        </authorList>
    </citation>
    <scope>NUCLEOTIDE SEQUENCE</scope>
</reference>
<dbReference type="GO" id="GO:0009092">
    <property type="term" value="P:homoserine metabolic process"/>
    <property type="evidence" value="ECO:0007669"/>
    <property type="project" value="TreeGrafter"/>
</dbReference>
<feature type="domain" description="AB hydrolase-1" evidence="2">
    <location>
        <begin position="77"/>
        <end position="382"/>
    </location>
</feature>
<gene>
    <name evidence="3" type="ORF">UFOPK1413_00762</name>
</gene>
<dbReference type="GO" id="GO:0004414">
    <property type="term" value="F:homoserine O-acetyltransferase activity"/>
    <property type="evidence" value="ECO:0007669"/>
    <property type="project" value="TreeGrafter"/>
</dbReference>
<evidence type="ECO:0000256" key="1">
    <source>
        <dbReference type="ARBA" id="ARBA00022679"/>
    </source>
</evidence>
<dbReference type="SUPFAM" id="SSF53474">
    <property type="entry name" value="alpha/beta-Hydrolases"/>
    <property type="match status" value="1"/>
</dbReference>